<keyword evidence="2" id="KW-0677">Repeat</keyword>
<keyword evidence="4" id="KW-0325">Glycoprotein</keyword>
<dbReference type="InterPro" id="IPR011050">
    <property type="entry name" value="Pectin_lyase_fold/virulence"/>
</dbReference>
<keyword evidence="11" id="KW-1185">Reference proteome</keyword>
<dbReference type="PANTHER" id="PTHR31736:SF9">
    <property type="entry name" value="ENDO-XYLOGALACTURONAN HYDROLASE A-RELATED"/>
    <property type="match status" value="1"/>
</dbReference>
<sequence>MIRIHLGIGLLFWLLSVQLCAQQLVIYPVPAGVLYSQHNDDYTVRVRKPGEPWRDLFEYNVQVDLDKVRDASMVFFDFSGTVEVAVRKNNGLVQTAQIRPLSYQIQSKQEGNTLYFTLTQPRKLSIEFNGDKLQNLHLFANPLETEIPDPNDPDVIYFGPGIHTPDDKPGDVFRIPSNKTVYIDGGAVIRGKLVCDKVKNVRIIGRGIIDQPQRGIEITHSEHVLVDGIIVRNPQHYTVYGGRSTNITIRNLKSFSCKGWSDGIDLMSCSDVLVDDVFMRNSDDCIALYGHRWDYYGGSRNIVVKNSTLWADVAHPTNLGLHGDTRSVGDTLENITFSNLDILEHDEDDPDYQGCLAISCGDLNLIRNVTYENIRVDDFEEGKLISLRVLYNKKYNTGPGRNIETITFRNISHSGSMANPSIIEGLSEQGMVRGVTFENVRINGKLLHKTQSNVLQIGAFTQKILFKPD</sequence>
<dbReference type="InterPro" id="IPR000743">
    <property type="entry name" value="Glyco_hydro_28"/>
</dbReference>
<organism evidence="10 11">
    <name type="scientific">Fibrella forsythiae</name>
    <dbReference type="NCBI Taxonomy" id="2817061"/>
    <lineage>
        <taxon>Bacteria</taxon>
        <taxon>Pseudomonadati</taxon>
        <taxon>Bacteroidota</taxon>
        <taxon>Cytophagia</taxon>
        <taxon>Cytophagales</taxon>
        <taxon>Spirosomataceae</taxon>
        <taxon>Fibrella</taxon>
    </lineage>
</organism>
<keyword evidence="7" id="KW-0624">Polysaccharide degradation</keyword>
<name>A0ABS3JLF7_9BACT</name>
<evidence type="ECO:0000313" key="11">
    <source>
        <dbReference type="Proteomes" id="UP000664628"/>
    </source>
</evidence>
<reference evidence="10 11" key="1">
    <citation type="submission" date="2021-03" db="EMBL/GenBank/DDBJ databases">
        <title>Fibrella sp. HMF5405 genome sequencing and assembly.</title>
        <authorList>
            <person name="Kang H."/>
            <person name="Kim H."/>
            <person name="Bae S."/>
            <person name="Joh K."/>
        </authorList>
    </citation>
    <scope>NUCLEOTIDE SEQUENCE [LARGE SCALE GENOMIC DNA]</scope>
    <source>
        <strain evidence="10 11">HMF5405</strain>
    </source>
</reference>
<comment type="function">
    <text evidence="8">Pectinolytic enzyme involved in the degradation of xylogalacturonan (xga), a galacturonan backbone heavily substituted with xylose, and which is one important component of the hairy regions of pectin. Activity requires a galacturonic acid backbone substituted with xylose.</text>
</comment>
<evidence type="ECO:0000256" key="4">
    <source>
        <dbReference type="ARBA" id="ARBA00023180"/>
    </source>
</evidence>
<protein>
    <recommendedName>
        <fullName evidence="12">Glycoside hydrolase</fullName>
    </recommendedName>
</protein>
<evidence type="ECO:0008006" key="12">
    <source>
        <dbReference type="Google" id="ProtNLM"/>
    </source>
</evidence>
<keyword evidence="6 9" id="KW-0326">Glycosidase</keyword>
<dbReference type="Pfam" id="PF00295">
    <property type="entry name" value="Glyco_hydro_28"/>
    <property type="match status" value="1"/>
</dbReference>
<dbReference type="EMBL" id="JAFMYW010000006">
    <property type="protein sequence ID" value="MBO0950846.1"/>
    <property type="molecule type" value="Genomic_DNA"/>
</dbReference>
<evidence type="ECO:0000256" key="6">
    <source>
        <dbReference type="ARBA" id="ARBA00023295"/>
    </source>
</evidence>
<keyword evidence="5" id="KW-0119">Carbohydrate metabolism</keyword>
<gene>
    <name evidence="10" type="ORF">J2I46_19800</name>
</gene>
<dbReference type="RefSeq" id="WP_207330788.1">
    <property type="nucleotide sequence ID" value="NZ_JAFMYW010000006.1"/>
</dbReference>
<dbReference type="SUPFAM" id="SSF51126">
    <property type="entry name" value="Pectin lyase-like"/>
    <property type="match status" value="1"/>
</dbReference>
<comment type="caution">
    <text evidence="10">The sequence shown here is derived from an EMBL/GenBank/DDBJ whole genome shotgun (WGS) entry which is preliminary data.</text>
</comment>
<accession>A0ABS3JLF7</accession>
<dbReference type="PANTHER" id="PTHR31736">
    <property type="match status" value="1"/>
</dbReference>
<evidence type="ECO:0000256" key="1">
    <source>
        <dbReference type="ARBA" id="ARBA00008834"/>
    </source>
</evidence>
<dbReference type="Proteomes" id="UP000664628">
    <property type="component" value="Unassembled WGS sequence"/>
</dbReference>
<keyword evidence="3 9" id="KW-0378">Hydrolase</keyword>
<evidence type="ECO:0000256" key="5">
    <source>
        <dbReference type="ARBA" id="ARBA00023277"/>
    </source>
</evidence>
<comment type="similarity">
    <text evidence="1 9">Belongs to the glycosyl hydrolase 28 family.</text>
</comment>
<evidence type="ECO:0000256" key="8">
    <source>
        <dbReference type="ARBA" id="ARBA00037278"/>
    </source>
</evidence>
<evidence type="ECO:0000313" key="10">
    <source>
        <dbReference type="EMBL" id="MBO0950846.1"/>
    </source>
</evidence>
<evidence type="ECO:0000256" key="3">
    <source>
        <dbReference type="ARBA" id="ARBA00022801"/>
    </source>
</evidence>
<evidence type="ECO:0000256" key="2">
    <source>
        <dbReference type="ARBA" id="ARBA00022737"/>
    </source>
</evidence>
<proteinExistence type="inferred from homology"/>
<dbReference type="Gene3D" id="2.160.20.10">
    <property type="entry name" value="Single-stranded right-handed beta-helix, Pectin lyase-like"/>
    <property type="match status" value="1"/>
</dbReference>
<evidence type="ECO:0000256" key="9">
    <source>
        <dbReference type="RuleBase" id="RU361169"/>
    </source>
</evidence>
<dbReference type="InterPro" id="IPR012334">
    <property type="entry name" value="Pectin_lyas_fold"/>
</dbReference>
<evidence type="ECO:0000256" key="7">
    <source>
        <dbReference type="ARBA" id="ARBA00023326"/>
    </source>
</evidence>